<gene>
    <name evidence="2" type="ORF">ABLG96_10065</name>
</gene>
<reference evidence="2" key="1">
    <citation type="submission" date="2024-05" db="EMBL/GenBank/DDBJ databases">
        <authorList>
            <person name="Cai S.Y."/>
            <person name="Jin L.M."/>
            <person name="Li H.R."/>
        </authorList>
    </citation>
    <scope>NUCLEOTIDE SEQUENCE</scope>
    <source>
        <strain evidence="2">A5-74</strain>
    </source>
</reference>
<evidence type="ECO:0000313" key="2">
    <source>
        <dbReference type="EMBL" id="XCG65585.1"/>
    </source>
</evidence>
<keyword evidence="1" id="KW-0812">Transmembrane</keyword>
<dbReference type="AlphaFoldDB" id="A0AAU8DTD2"/>
<proteinExistence type="predicted"/>
<dbReference type="RefSeq" id="WP_353651190.1">
    <property type="nucleotide sequence ID" value="NZ_CP159218.1"/>
</dbReference>
<keyword evidence="1" id="KW-0472">Membrane</keyword>
<evidence type="ECO:0000256" key="1">
    <source>
        <dbReference type="SAM" id="Phobius"/>
    </source>
</evidence>
<dbReference type="EMBL" id="CP159218">
    <property type="protein sequence ID" value="XCG65585.1"/>
    <property type="molecule type" value="Genomic_DNA"/>
</dbReference>
<protein>
    <recommendedName>
        <fullName evidence="3">DUF4878 domain-containing protein</fullName>
    </recommendedName>
</protein>
<name>A0AAU8DTD2_9ACTN</name>
<organism evidence="2">
    <name type="scientific">Nakamurella sp. A5-74</name>
    <dbReference type="NCBI Taxonomy" id="3158264"/>
    <lineage>
        <taxon>Bacteria</taxon>
        <taxon>Bacillati</taxon>
        <taxon>Actinomycetota</taxon>
        <taxon>Actinomycetes</taxon>
        <taxon>Nakamurellales</taxon>
        <taxon>Nakamurellaceae</taxon>
        <taxon>Nakamurella</taxon>
    </lineage>
</organism>
<keyword evidence="1" id="KW-1133">Transmembrane helix</keyword>
<feature type="transmembrane region" description="Helical" evidence="1">
    <location>
        <begin position="16"/>
        <end position="38"/>
    </location>
</feature>
<evidence type="ECO:0008006" key="3">
    <source>
        <dbReference type="Google" id="ProtNLM"/>
    </source>
</evidence>
<sequence>MASPLAPSAPSRRGPWIAAVLAVLVIAAVTVGIIVFTAKDAAPPQQSVPPPSFALTRTYPSLVVSTDPAKAHEQAAAKEVADDWAKAINDRDEDGLRSTMCSANASMNLSALAEQIDAGTMEVTSVAVSGADGLANIAFATDGKDSEGGVPLAQESGDWKICLQT</sequence>
<accession>A0AAU8DTD2</accession>